<dbReference type="EMBL" id="CAJNYV010000984">
    <property type="protein sequence ID" value="CAF3397471.1"/>
    <property type="molecule type" value="Genomic_DNA"/>
</dbReference>
<comment type="caution">
    <text evidence="5">The sequence shown here is derived from an EMBL/GenBank/DDBJ whole genome shotgun (WGS) entry which is preliminary data.</text>
</comment>
<dbReference type="InterPro" id="IPR008606">
    <property type="entry name" value="EIF4EBP"/>
</dbReference>
<dbReference type="AlphaFoldDB" id="A0A817ZZV3"/>
<dbReference type="Proteomes" id="UP000663838">
    <property type="component" value="Unassembled WGS sequence"/>
</dbReference>
<accession>A0A817ZZV3</accession>
<dbReference type="GO" id="GO:0008190">
    <property type="term" value="F:eukaryotic initiation factor 4E binding"/>
    <property type="evidence" value="ECO:0007669"/>
    <property type="project" value="InterPro"/>
</dbReference>
<feature type="compositionally biased region" description="Basic and acidic residues" evidence="4">
    <location>
        <begin position="90"/>
        <end position="99"/>
    </location>
</feature>
<dbReference type="PANTHER" id="PTHR12669">
    <property type="entry name" value="EUKARYOTIC TRANSLATION INITIATION FACTOR 4E-BINDING PROTEIN"/>
    <property type="match status" value="1"/>
</dbReference>
<dbReference type="EMBL" id="CAJOBS010000733">
    <property type="protein sequence ID" value="CAF4633597.1"/>
    <property type="molecule type" value="Genomic_DNA"/>
</dbReference>
<dbReference type="Proteomes" id="UP000663865">
    <property type="component" value="Unassembled WGS sequence"/>
</dbReference>
<evidence type="ECO:0008006" key="8">
    <source>
        <dbReference type="Google" id="ProtNLM"/>
    </source>
</evidence>
<evidence type="ECO:0000256" key="2">
    <source>
        <dbReference type="ARBA" id="ARBA00022845"/>
    </source>
</evidence>
<dbReference type="Pfam" id="PF05456">
    <property type="entry name" value="eIF_4EBP"/>
    <property type="match status" value="1"/>
</dbReference>
<feature type="region of interest" description="Disordered" evidence="4">
    <location>
        <begin position="54"/>
        <end position="128"/>
    </location>
</feature>
<comment type="similarity">
    <text evidence="1">Belongs to the eIF4E-binding protein family.</text>
</comment>
<evidence type="ECO:0000313" key="5">
    <source>
        <dbReference type="EMBL" id="CAF3397471.1"/>
    </source>
</evidence>
<organism evidence="5 7">
    <name type="scientific">Rotaria socialis</name>
    <dbReference type="NCBI Taxonomy" id="392032"/>
    <lineage>
        <taxon>Eukaryota</taxon>
        <taxon>Metazoa</taxon>
        <taxon>Spiralia</taxon>
        <taxon>Gnathifera</taxon>
        <taxon>Rotifera</taxon>
        <taxon>Eurotatoria</taxon>
        <taxon>Bdelloidea</taxon>
        <taxon>Philodinida</taxon>
        <taxon>Philodinidae</taxon>
        <taxon>Rotaria</taxon>
    </lineage>
</organism>
<evidence type="ECO:0000256" key="4">
    <source>
        <dbReference type="SAM" id="MobiDB-lite"/>
    </source>
</evidence>
<evidence type="ECO:0000256" key="1">
    <source>
        <dbReference type="ARBA" id="ARBA00005480"/>
    </source>
</evidence>
<dbReference type="PANTHER" id="PTHR12669:SF12">
    <property type="entry name" value="EUKARYOTIC TRANSLATION INITIATION FACTOR 4E-BINDING PROTEIN"/>
    <property type="match status" value="1"/>
</dbReference>
<name>A0A817ZZV3_9BILA</name>
<keyword evidence="3" id="KW-0652">Protein synthesis inhibitor</keyword>
<dbReference type="GO" id="GO:0005737">
    <property type="term" value="C:cytoplasm"/>
    <property type="evidence" value="ECO:0007669"/>
    <property type="project" value="TreeGrafter"/>
</dbReference>
<dbReference type="GO" id="GO:0045947">
    <property type="term" value="P:negative regulation of translational initiation"/>
    <property type="evidence" value="ECO:0007669"/>
    <property type="project" value="InterPro"/>
</dbReference>
<feature type="compositionally biased region" description="Polar residues" evidence="4">
    <location>
        <begin position="103"/>
        <end position="114"/>
    </location>
</feature>
<evidence type="ECO:0000313" key="6">
    <source>
        <dbReference type="EMBL" id="CAF4633597.1"/>
    </source>
</evidence>
<protein>
    <recommendedName>
        <fullName evidence="8">Eukaryotic translation initiation factor 4E binding protein</fullName>
    </recommendedName>
</protein>
<keyword evidence="2" id="KW-0810">Translation regulation</keyword>
<evidence type="ECO:0000256" key="3">
    <source>
        <dbReference type="ARBA" id="ARBA00023193"/>
    </source>
</evidence>
<evidence type="ECO:0000313" key="7">
    <source>
        <dbReference type="Proteomes" id="UP000663865"/>
    </source>
</evidence>
<proteinExistence type="inferred from homology"/>
<reference evidence="5" key="1">
    <citation type="submission" date="2021-02" db="EMBL/GenBank/DDBJ databases">
        <authorList>
            <person name="Nowell W R."/>
        </authorList>
    </citation>
    <scope>NUCLEOTIDE SEQUENCE</scope>
</reference>
<gene>
    <name evidence="5" type="ORF">KIK155_LOCUS7801</name>
    <name evidence="6" type="ORF">TOA249_LOCUS12772</name>
</gene>
<sequence>MSSTEGIPIRRLVVHDPKDMPLHFGETPGGSIFSTTPGGTRIYYDRAFLLSRRDSPMTRSPPHLPYIPEVTLIPEPEKNDEVVENGVTTGKKEKSESSTDKTNLSTSEQQQTTKAVKKDGDDQFSMDM</sequence>